<dbReference type="InterPro" id="IPR020904">
    <property type="entry name" value="Sc_DH/Rdtase_CS"/>
</dbReference>
<keyword evidence="2" id="KW-0560">Oxidoreductase</keyword>
<dbReference type="Pfam" id="PF13561">
    <property type="entry name" value="adh_short_C2"/>
    <property type="match status" value="1"/>
</dbReference>
<dbReference type="PANTHER" id="PTHR24321">
    <property type="entry name" value="DEHYDROGENASES, SHORT CHAIN"/>
    <property type="match status" value="1"/>
</dbReference>
<evidence type="ECO:0000256" key="1">
    <source>
        <dbReference type="ARBA" id="ARBA00006484"/>
    </source>
</evidence>
<comment type="similarity">
    <text evidence="1">Belongs to the short-chain dehydrogenases/reductases (SDR) family.</text>
</comment>
<dbReference type="InterPro" id="IPR036291">
    <property type="entry name" value="NAD(P)-bd_dom_sf"/>
</dbReference>
<dbReference type="AlphaFoldDB" id="A0A4R1I156"/>
<dbReference type="GO" id="GO:0016491">
    <property type="term" value="F:oxidoreductase activity"/>
    <property type="evidence" value="ECO:0007669"/>
    <property type="project" value="UniProtKB-KW"/>
</dbReference>
<dbReference type="Gene3D" id="3.40.50.720">
    <property type="entry name" value="NAD(P)-binding Rossmann-like Domain"/>
    <property type="match status" value="1"/>
</dbReference>
<dbReference type="CDD" id="cd05233">
    <property type="entry name" value="SDR_c"/>
    <property type="match status" value="1"/>
</dbReference>
<accession>A0A4R1I156</accession>
<sequence length="257" mass="26352">MTGGITRLTGRVAVVTGGVQGIGRAVALRCAAEGAAVVIGDLQDDDSTAKQIVAEGGQASHIVMDTRQRGDWKRLMDEAIGGHGRLDVLGNIAGVTNTLGPDTVVDLDDTGWDHVVNTDLRGVWLGMQAAIPRMLETGGGSIVNIGSMAALKGLENLAAYSAAKGGVVSLTQQAAMEYGPQGIRVNCICPGTIDTPILAGITESMRENFAAAHIIPRLGTPEDIAAAAAFLFSDDAAFCTGEILPVDGGWNTKGSAG</sequence>
<dbReference type="OrthoDB" id="517007at2"/>
<reference evidence="3 4" key="1">
    <citation type="submission" date="2019-03" db="EMBL/GenBank/DDBJ databases">
        <title>Sequencing the genomes of 1000 actinobacteria strains.</title>
        <authorList>
            <person name="Klenk H.-P."/>
        </authorList>
    </citation>
    <scope>NUCLEOTIDE SEQUENCE [LARGE SCALE GENOMIC DNA]</scope>
    <source>
        <strain evidence="3 4">DSM 44969</strain>
    </source>
</reference>
<dbReference type="PROSITE" id="PS00061">
    <property type="entry name" value="ADH_SHORT"/>
    <property type="match status" value="1"/>
</dbReference>
<dbReference type="SUPFAM" id="SSF51735">
    <property type="entry name" value="NAD(P)-binding Rossmann-fold domains"/>
    <property type="match status" value="1"/>
</dbReference>
<name>A0A4R1I156_PSEEN</name>
<dbReference type="PRINTS" id="PR00080">
    <property type="entry name" value="SDRFAMILY"/>
</dbReference>
<dbReference type="PANTHER" id="PTHR24321:SF8">
    <property type="entry name" value="ESTRADIOL 17-BETA-DEHYDROGENASE 8-RELATED"/>
    <property type="match status" value="1"/>
</dbReference>
<gene>
    <name evidence="3" type="ORF">EV378_2806</name>
</gene>
<dbReference type="FunFam" id="3.40.50.720:FF:000084">
    <property type="entry name" value="Short-chain dehydrogenase reductase"/>
    <property type="match status" value="1"/>
</dbReference>
<dbReference type="Proteomes" id="UP000295560">
    <property type="component" value="Unassembled WGS sequence"/>
</dbReference>
<protein>
    <submittedName>
        <fullName evidence="3">NAD(P)-dependent dehydrogenase (Short-subunit alcohol dehydrogenase family)</fullName>
    </submittedName>
</protein>
<organism evidence="3 4">
    <name type="scientific">Pseudonocardia endophytica</name>
    <dbReference type="NCBI Taxonomy" id="401976"/>
    <lineage>
        <taxon>Bacteria</taxon>
        <taxon>Bacillati</taxon>
        <taxon>Actinomycetota</taxon>
        <taxon>Actinomycetes</taxon>
        <taxon>Pseudonocardiales</taxon>
        <taxon>Pseudonocardiaceae</taxon>
        <taxon>Pseudonocardia</taxon>
    </lineage>
</organism>
<comment type="caution">
    <text evidence="3">The sequence shown here is derived from an EMBL/GenBank/DDBJ whole genome shotgun (WGS) entry which is preliminary data.</text>
</comment>
<evidence type="ECO:0000256" key="2">
    <source>
        <dbReference type="ARBA" id="ARBA00023002"/>
    </source>
</evidence>
<dbReference type="NCBIfam" id="NF005559">
    <property type="entry name" value="PRK07231.1"/>
    <property type="match status" value="1"/>
</dbReference>
<keyword evidence="4" id="KW-1185">Reference proteome</keyword>
<proteinExistence type="inferred from homology"/>
<evidence type="ECO:0000313" key="4">
    <source>
        <dbReference type="Proteomes" id="UP000295560"/>
    </source>
</evidence>
<dbReference type="InterPro" id="IPR002347">
    <property type="entry name" value="SDR_fam"/>
</dbReference>
<dbReference type="EMBL" id="SMFZ01000001">
    <property type="protein sequence ID" value="TCK26960.1"/>
    <property type="molecule type" value="Genomic_DNA"/>
</dbReference>
<dbReference type="RefSeq" id="WP_132424992.1">
    <property type="nucleotide sequence ID" value="NZ_SMFZ01000001.1"/>
</dbReference>
<dbReference type="PRINTS" id="PR00081">
    <property type="entry name" value="GDHRDH"/>
</dbReference>
<evidence type="ECO:0000313" key="3">
    <source>
        <dbReference type="EMBL" id="TCK26960.1"/>
    </source>
</evidence>